<protein>
    <submittedName>
        <fullName evidence="2">Uncharacterized protein</fullName>
    </submittedName>
</protein>
<dbReference type="Proteomes" id="UP000198658">
    <property type="component" value="Unassembled WGS sequence"/>
</dbReference>
<name>A0A1H4ANX6_9GAMM</name>
<evidence type="ECO:0000256" key="1">
    <source>
        <dbReference type="SAM" id="MobiDB-lite"/>
    </source>
</evidence>
<dbReference type="RefSeq" id="WP_091390033.1">
    <property type="nucleotide sequence ID" value="NZ_FNQO01000003.1"/>
</dbReference>
<proteinExistence type="predicted"/>
<dbReference type="EMBL" id="FNQO01000003">
    <property type="protein sequence ID" value="SEA37427.1"/>
    <property type="molecule type" value="Genomic_DNA"/>
</dbReference>
<dbReference type="AlphaFoldDB" id="A0A1H4ANX6"/>
<feature type="region of interest" description="Disordered" evidence="1">
    <location>
        <begin position="1"/>
        <end position="20"/>
    </location>
</feature>
<feature type="compositionally biased region" description="Basic and acidic residues" evidence="1">
    <location>
        <begin position="7"/>
        <end position="17"/>
    </location>
</feature>
<evidence type="ECO:0000313" key="2">
    <source>
        <dbReference type="EMBL" id="SEA37427.1"/>
    </source>
</evidence>
<evidence type="ECO:0000313" key="3">
    <source>
        <dbReference type="Proteomes" id="UP000198658"/>
    </source>
</evidence>
<keyword evidence="3" id="KW-1185">Reference proteome</keyword>
<organism evidence="2 3">
    <name type="scientific">Microbulbifer marinus</name>
    <dbReference type="NCBI Taxonomy" id="658218"/>
    <lineage>
        <taxon>Bacteria</taxon>
        <taxon>Pseudomonadati</taxon>
        <taxon>Pseudomonadota</taxon>
        <taxon>Gammaproteobacteria</taxon>
        <taxon>Cellvibrionales</taxon>
        <taxon>Microbulbiferaceae</taxon>
        <taxon>Microbulbifer</taxon>
    </lineage>
</organism>
<accession>A0A1H4ANX6</accession>
<gene>
    <name evidence="2" type="ORF">SAMN05216562_2901</name>
</gene>
<dbReference type="OrthoDB" id="5735008at2"/>
<sequence>MSVGAWEPEKGPKKDSASEEIDRDLLQRLISAVQSPGPLQDSLQQDDQQAAGLMRLPAQRWLDESEHWDGAQLWALIQFFTLAEMQLPGWDAGAESPVIPLAKALRQRKTPLSREQLLWIKQNSDNRYLPYGPL</sequence>
<reference evidence="3" key="1">
    <citation type="submission" date="2016-10" db="EMBL/GenBank/DDBJ databases">
        <authorList>
            <person name="Varghese N."/>
            <person name="Submissions S."/>
        </authorList>
    </citation>
    <scope>NUCLEOTIDE SEQUENCE [LARGE SCALE GENOMIC DNA]</scope>
    <source>
        <strain evidence="3">CGMCC 1.10657</strain>
    </source>
</reference>